<dbReference type="InterPro" id="IPR018484">
    <property type="entry name" value="FGGY_N"/>
</dbReference>
<feature type="non-terminal residue" evidence="2">
    <location>
        <position position="104"/>
    </location>
</feature>
<feature type="domain" description="Carbohydrate kinase FGGY N-terminal" evidence="1">
    <location>
        <begin position="18"/>
        <end position="104"/>
    </location>
</feature>
<dbReference type="Proteomes" id="UP001285636">
    <property type="component" value="Unassembled WGS sequence"/>
</dbReference>
<dbReference type="GO" id="GO:0005975">
    <property type="term" value="P:carbohydrate metabolic process"/>
    <property type="evidence" value="ECO:0007669"/>
    <property type="project" value="InterPro"/>
</dbReference>
<dbReference type="AlphaFoldDB" id="A0AAJ2U3E4"/>
<protein>
    <submittedName>
        <fullName evidence="2">FGGY family carbohydrate kinase</fullName>
    </submittedName>
</protein>
<evidence type="ECO:0000313" key="2">
    <source>
        <dbReference type="EMBL" id="MDV2887684.1"/>
    </source>
</evidence>
<keyword evidence="2" id="KW-0808">Transferase</keyword>
<comment type="caution">
    <text evidence="2">The sequence shown here is derived from an EMBL/GenBank/DDBJ whole genome shotgun (WGS) entry which is preliminary data.</text>
</comment>
<dbReference type="GO" id="GO:0016301">
    <property type="term" value="F:kinase activity"/>
    <property type="evidence" value="ECO:0007669"/>
    <property type="project" value="UniProtKB-KW"/>
</dbReference>
<dbReference type="Pfam" id="PF00370">
    <property type="entry name" value="FGGY_N"/>
    <property type="match status" value="1"/>
</dbReference>
<feature type="non-terminal residue" evidence="2">
    <location>
        <position position="1"/>
    </location>
</feature>
<proteinExistence type="predicted"/>
<dbReference type="Gene3D" id="3.30.420.40">
    <property type="match status" value="1"/>
</dbReference>
<dbReference type="InterPro" id="IPR043129">
    <property type="entry name" value="ATPase_NBD"/>
</dbReference>
<name>A0AAJ2U3E4_ALKPS</name>
<dbReference type="EMBL" id="JAWJAY010000335">
    <property type="protein sequence ID" value="MDV2887684.1"/>
    <property type="molecule type" value="Genomic_DNA"/>
</dbReference>
<accession>A0AAJ2U3E4</accession>
<dbReference type="RefSeq" id="WP_323467877.1">
    <property type="nucleotide sequence ID" value="NZ_JAWJAY010000335.1"/>
</dbReference>
<gene>
    <name evidence="2" type="ORF">RYX45_21170</name>
</gene>
<organism evidence="2 3">
    <name type="scientific">Alkalihalophilus pseudofirmus</name>
    <name type="common">Bacillus pseudofirmus</name>
    <dbReference type="NCBI Taxonomy" id="79885"/>
    <lineage>
        <taxon>Bacteria</taxon>
        <taxon>Bacillati</taxon>
        <taxon>Bacillota</taxon>
        <taxon>Bacilli</taxon>
        <taxon>Bacillales</taxon>
        <taxon>Bacillaceae</taxon>
        <taxon>Alkalihalophilus</taxon>
    </lineage>
</organism>
<evidence type="ECO:0000313" key="3">
    <source>
        <dbReference type="Proteomes" id="UP001285636"/>
    </source>
</evidence>
<dbReference type="SUPFAM" id="SSF53067">
    <property type="entry name" value="Actin-like ATPase domain"/>
    <property type="match status" value="1"/>
</dbReference>
<evidence type="ECO:0000259" key="1">
    <source>
        <dbReference type="Pfam" id="PF00370"/>
    </source>
</evidence>
<keyword evidence="2" id="KW-0418">Kinase</keyword>
<sequence length="104" mass="12054">LFFSSSLKLIKLYRFTTFKIERNGEIDFETERIWNELKAGIKEICSEVKNKEEVLGISIASVGESGVLINEENQVIGPAITWFDSRGQEYIYNLYEDGITYKLY</sequence>
<reference evidence="2" key="1">
    <citation type="submission" date="2023-10" db="EMBL/GenBank/DDBJ databases">
        <title>Screening of Alkalihalophilus pseudofirmusBZ-TG-HK211 and Its Alleviation of Salt Stress on Rapeseed Growth.</title>
        <authorList>
            <person name="Zhao B."/>
            <person name="Guo T."/>
        </authorList>
    </citation>
    <scope>NUCLEOTIDE SEQUENCE</scope>
    <source>
        <strain evidence="2">BZ-TG-HK211</strain>
    </source>
</reference>